<feature type="transmembrane region" description="Helical" evidence="1">
    <location>
        <begin position="345"/>
        <end position="366"/>
    </location>
</feature>
<dbReference type="AlphaFoldDB" id="A0A6M1SNZ4"/>
<dbReference type="PANTHER" id="PTHR34219:SF3">
    <property type="entry name" value="BLL7967 PROTEIN"/>
    <property type="match status" value="1"/>
</dbReference>
<proteinExistence type="predicted"/>
<keyword evidence="3" id="KW-1185">Reference proteome</keyword>
<name>A0A6M1SNZ4_9BACT</name>
<dbReference type="PROSITE" id="PS51257">
    <property type="entry name" value="PROKAR_LIPOPROTEIN"/>
    <property type="match status" value="1"/>
</dbReference>
<keyword evidence="1" id="KW-1133">Transmembrane helix</keyword>
<feature type="transmembrane region" description="Helical" evidence="1">
    <location>
        <begin position="12"/>
        <end position="36"/>
    </location>
</feature>
<evidence type="ECO:0000313" key="3">
    <source>
        <dbReference type="Proteomes" id="UP000473278"/>
    </source>
</evidence>
<dbReference type="RefSeq" id="WP_165142134.1">
    <property type="nucleotide sequence ID" value="NZ_JAALLT010000003.1"/>
</dbReference>
<dbReference type="Proteomes" id="UP000473278">
    <property type="component" value="Unassembled WGS sequence"/>
</dbReference>
<dbReference type="Pfam" id="PF03929">
    <property type="entry name" value="PepSY_TM"/>
    <property type="match status" value="1"/>
</dbReference>
<feature type="transmembrane region" description="Helical" evidence="1">
    <location>
        <begin position="142"/>
        <end position="162"/>
    </location>
</feature>
<protein>
    <submittedName>
        <fullName evidence="2">PepSY domain-containing protein</fullName>
    </submittedName>
</protein>
<sequence length="392" mass="44886">MKGKLKKYIGKIHLWLGLATGLVVFIVALTGCLWVFESEIRSLYDDYKYVEPQDEAFLPPSKVQEIGKEIMPGRHVHGAIYGDNNEAVQIVYYEVDPEFYQIAYINPYSGEHIKTVDQESGFFHFVMDGHLNLWMGEFGNTIVSYATLIFLFILISGLILWWPRNKKVAKKRVKFSWADRTKWKRKNYDFHNILGFYASAIALVVAITGLVMAFNWFADGVYTITGGEKTPMFTFPENVSETGQRQVEAEPIDVIWKQMSAEYPQATSIEMHYPPSEEYTVYAYIKFSEGTYWDADYRYFDSRTLEEVEPGHVYGDIDNASTADLIQRMNYDIHVGAIGGIAGKIIAFLSSLIVGSLPITGTLIWWGRRKKPKSAVEIRRQKPVRRKVQDAA</sequence>
<keyword evidence="1" id="KW-0812">Transmembrane</keyword>
<evidence type="ECO:0000313" key="2">
    <source>
        <dbReference type="EMBL" id="NGP77101.1"/>
    </source>
</evidence>
<dbReference type="PANTHER" id="PTHR34219">
    <property type="entry name" value="IRON-REGULATED INNER MEMBRANE PROTEIN-RELATED"/>
    <property type="match status" value="1"/>
</dbReference>
<dbReference type="EMBL" id="JAALLT010000003">
    <property type="protein sequence ID" value="NGP77101.1"/>
    <property type="molecule type" value="Genomic_DNA"/>
</dbReference>
<comment type="caution">
    <text evidence="2">The sequence shown here is derived from an EMBL/GenBank/DDBJ whole genome shotgun (WGS) entry which is preliminary data.</text>
</comment>
<gene>
    <name evidence="2" type="ORF">G3570_10685</name>
</gene>
<keyword evidence="1" id="KW-0472">Membrane</keyword>
<reference evidence="2 3" key="1">
    <citation type="submission" date="2020-02" db="EMBL/GenBank/DDBJ databases">
        <title>Balneolaceae bacterium YR4-1, complete genome.</title>
        <authorList>
            <person name="Li Y."/>
            <person name="Wu S."/>
        </authorList>
    </citation>
    <scope>NUCLEOTIDE SEQUENCE [LARGE SCALE GENOMIC DNA]</scope>
    <source>
        <strain evidence="2 3">YR4-1</strain>
    </source>
</reference>
<accession>A0A6M1SNZ4</accession>
<organism evidence="2 3">
    <name type="scientific">Halalkalibaculum roseum</name>
    <dbReference type="NCBI Taxonomy" id="2709311"/>
    <lineage>
        <taxon>Bacteria</taxon>
        <taxon>Pseudomonadati</taxon>
        <taxon>Balneolota</taxon>
        <taxon>Balneolia</taxon>
        <taxon>Balneolales</taxon>
        <taxon>Balneolaceae</taxon>
        <taxon>Halalkalibaculum</taxon>
    </lineage>
</organism>
<feature type="transmembrane region" description="Helical" evidence="1">
    <location>
        <begin position="194"/>
        <end position="218"/>
    </location>
</feature>
<dbReference type="InterPro" id="IPR005625">
    <property type="entry name" value="PepSY-ass_TM"/>
</dbReference>
<evidence type="ECO:0000256" key="1">
    <source>
        <dbReference type="SAM" id="Phobius"/>
    </source>
</evidence>